<dbReference type="InterPro" id="IPR000421">
    <property type="entry name" value="FA58C"/>
</dbReference>
<dbReference type="RefSeq" id="WP_134336596.1">
    <property type="nucleotide sequence ID" value="NZ_JACIEG010000003.1"/>
</dbReference>
<keyword evidence="4" id="KW-0119">Carbohydrate metabolism</keyword>
<dbReference type="InterPro" id="IPR052176">
    <property type="entry name" value="Glycosyl_Hydrlase_43_Enz"/>
</dbReference>
<feature type="active site" description="Proton acceptor" evidence="6">
    <location>
        <position position="43"/>
    </location>
</feature>
<dbReference type="PANTHER" id="PTHR43772">
    <property type="entry name" value="ENDO-1,4-BETA-XYLANASE"/>
    <property type="match status" value="1"/>
</dbReference>
<dbReference type="Pfam" id="PF13385">
    <property type="entry name" value="Laminin_G_3"/>
    <property type="match status" value="1"/>
</dbReference>
<evidence type="ECO:0000259" key="9">
    <source>
        <dbReference type="PROSITE" id="PS50022"/>
    </source>
</evidence>
<feature type="site" description="Important for catalytic activity, responsible for pKa modulation of the active site Glu and correct orientation of both the proton donor and substrate" evidence="7">
    <location>
        <position position="151"/>
    </location>
</feature>
<dbReference type="AlphaFoldDB" id="A0A4Y8AB02"/>
<feature type="domain" description="F5/8 type C" evidence="9">
    <location>
        <begin position="315"/>
        <end position="463"/>
    </location>
</feature>
<dbReference type="Proteomes" id="UP000297248">
    <property type="component" value="Unassembled WGS sequence"/>
</dbReference>
<evidence type="ECO:0000256" key="6">
    <source>
        <dbReference type="PIRSR" id="PIRSR606710-1"/>
    </source>
</evidence>
<dbReference type="Pfam" id="PF00754">
    <property type="entry name" value="F5_F8_type_C"/>
    <property type="match status" value="1"/>
</dbReference>
<evidence type="ECO:0000256" key="7">
    <source>
        <dbReference type="PIRSR" id="PIRSR606710-2"/>
    </source>
</evidence>
<evidence type="ECO:0000256" key="4">
    <source>
        <dbReference type="ARBA" id="ARBA00023277"/>
    </source>
</evidence>
<dbReference type="InterPro" id="IPR023296">
    <property type="entry name" value="Glyco_hydro_beta-prop_sf"/>
</dbReference>
<gene>
    <name evidence="10" type="ORF">E2R65_11320</name>
</gene>
<dbReference type="InterPro" id="IPR006710">
    <property type="entry name" value="Glyco_hydro_43"/>
</dbReference>
<dbReference type="GO" id="GO:0004553">
    <property type="term" value="F:hydrolase activity, hydrolyzing O-glycosyl compounds"/>
    <property type="evidence" value="ECO:0007669"/>
    <property type="project" value="InterPro"/>
</dbReference>
<dbReference type="Gene3D" id="2.60.120.260">
    <property type="entry name" value="Galactose-binding domain-like"/>
    <property type="match status" value="1"/>
</dbReference>
<keyword evidence="8" id="KW-0732">Signal</keyword>
<evidence type="ECO:0000313" key="10">
    <source>
        <dbReference type="EMBL" id="TEW65727.1"/>
    </source>
</evidence>
<dbReference type="OrthoDB" id="9803461at2"/>
<feature type="signal peptide" evidence="8">
    <location>
        <begin position="1"/>
        <end position="20"/>
    </location>
</feature>
<dbReference type="SUPFAM" id="SSF75005">
    <property type="entry name" value="Arabinanase/levansucrase/invertase"/>
    <property type="match status" value="1"/>
</dbReference>
<evidence type="ECO:0000256" key="8">
    <source>
        <dbReference type="SAM" id="SignalP"/>
    </source>
</evidence>
<name>A0A4Y8AB02_9SPHI</name>
<feature type="chain" id="PRO_5021197063" evidence="8">
    <location>
        <begin position="21"/>
        <end position="1212"/>
    </location>
</feature>
<accession>A0A4Y8AB02</accession>
<dbReference type="CDD" id="cd18608">
    <property type="entry name" value="GH43_F5-8_typeC-like"/>
    <property type="match status" value="1"/>
</dbReference>
<dbReference type="Gene3D" id="2.115.10.20">
    <property type="entry name" value="Glycosyl hydrolase domain, family 43"/>
    <property type="match status" value="1"/>
</dbReference>
<evidence type="ECO:0000256" key="2">
    <source>
        <dbReference type="ARBA" id="ARBA00022651"/>
    </source>
</evidence>
<keyword evidence="5" id="KW-0326">Glycosidase</keyword>
<comment type="similarity">
    <text evidence="1">Belongs to the glycosyl hydrolase 43 family.</text>
</comment>
<keyword evidence="2" id="KW-0624">Polysaccharide degradation</keyword>
<dbReference type="PANTHER" id="PTHR43772:SF2">
    <property type="entry name" value="PUTATIVE (AFU_ORTHOLOGUE AFUA_2G04480)-RELATED"/>
    <property type="match status" value="1"/>
</dbReference>
<evidence type="ECO:0000256" key="3">
    <source>
        <dbReference type="ARBA" id="ARBA00022801"/>
    </source>
</evidence>
<keyword evidence="3 10" id="KW-0378">Hydrolase</keyword>
<proteinExistence type="inferred from homology"/>
<evidence type="ECO:0000313" key="11">
    <source>
        <dbReference type="Proteomes" id="UP000297248"/>
    </source>
</evidence>
<protein>
    <submittedName>
        <fullName evidence="10">Glycoside hydrolase family 43</fullName>
    </submittedName>
</protein>
<evidence type="ECO:0000256" key="5">
    <source>
        <dbReference type="ARBA" id="ARBA00023295"/>
    </source>
</evidence>
<dbReference type="SUPFAM" id="SSF49785">
    <property type="entry name" value="Galactose-binding domain-like"/>
    <property type="match status" value="1"/>
</dbReference>
<dbReference type="PROSITE" id="PS50022">
    <property type="entry name" value="FA58C_3"/>
    <property type="match status" value="1"/>
</dbReference>
<evidence type="ECO:0000256" key="1">
    <source>
        <dbReference type="ARBA" id="ARBA00009865"/>
    </source>
</evidence>
<dbReference type="EMBL" id="SNQG01000004">
    <property type="protein sequence ID" value="TEW65727.1"/>
    <property type="molecule type" value="Genomic_DNA"/>
</dbReference>
<dbReference type="InterPro" id="IPR008979">
    <property type="entry name" value="Galactose-bd-like_sf"/>
</dbReference>
<comment type="caution">
    <text evidence="10">The sequence shown here is derived from an EMBL/GenBank/DDBJ whole genome shotgun (WGS) entry which is preliminary data.</text>
</comment>
<organism evidence="10 11">
    <name type="scientific">Mucilaginibacter phyllosphaerae</name>
    <dbReference type="NCBI Taxonomy" id="1812349"/>
    <lineage>
        <taxon>Bacteria</taxon>
        <taxon>Pseudomonadati</taxon>
        <taxon>Bacteroidota</taxon>
        <taxon>Sphingobacteriia</taxon>
        <taxon>Sphingobacteriales</taxon>
        <taxon>Sphingobacteriaceae</taxon>
        <taxon>Mucilaginibacter</taxon>
    </lineage>
</organism>
<dbReference type="Pfam" id="PF04616">
    <property type="entry name" value="Glyco_hydro_43"/>
    <property type="match status" value="1"/>
</dbReference>
<dbReference type="InterPro" id="IPR013320">
    <property type="entry name" value="ConA-like_dom_sf"/>
</dbReference>
<reference evidence="10 11" key="1">
    <citation type="journal article" date="2016" name="Int. J. Syst. Evol. Microbiol.">
        <title>Proposal of Mucilaginibacter phyllosphaerae sp. nov. isolated from the phyllosphere of Galium album.</title>
        <authorList>
            <person name="Aydogan E.L."/>
            <person name="Busse H.J."/>
            <person name="Moser G."/>
            <person name="Muller C."/>
            <person name="Kampfer P."/>
            <person name="Glaeser S.P."/>
        </authorList>
    </citation>
    <scope>NUCLEOTIDE SEQUENCE [LARGE SCALE GENOMIC DNA]</scope>
    <source>
        <strain evidence="10 11">PP-F2FG21</strain>
    </source>
</reference>
<dbReference type="SUPFAM" id="SSF49899">
    <property type="entry name" value="Concanavalin A-like lectins/glucanases"/>
    <property type="match status" value="2"/>
</dbReference>
<dbReference type="Gene3D" id="2.60.120.200">
    <property type="match status" value="3"/>
</dbReference>
<keyword evidence="2" id="KW-0858">Xylan degradation</keyword>
<sequence>MYRFFTVVLFLSICFLGFKARGQQATENKAGSGNPLLPGYFADPTIRKFGDTYYIYATTDGNGGGHGPSQVWASKDFLNWRMQDMNWPGTRYYWAPDVINADDGKYYMYYCQPVEIYGASSTSPVGPWAPLLPDGKAIIPNYFIPGVITLDGQTFKDDDGKIYMFWGTWGIYPDHGCGVGLLNADMRSFAKTAKIPNIVAKEFFEAPFMFKRKGIYYLTYSSGACENETYRVQYATSKTGPMGPFVFGKNNPVLATNADGSVHGPGHQSVVQVGNDYYMVYHRHNNPHSNGGYHRQVCADKLVFDGDGNIEKMVPTHSGVGLLGKNTITSPNLAYQKAVTASSSYSNNYLPAFAVDDNNGTLWKPADNSTKPAQLIIDLGKQQPVKQILTSFEYATWYYQYYIEASADGKSWTMFADRRLNHRHGSPMVDNGNSNARFIRLTISDTEYPGLYKALWNIKVYGREVIKSDTALYANGNKQKNKDANAMDSAGIKNSIAKDPKMPLIDIDAASLPLKASVIACTNNGSCGGVFKTDGKPPVVDIVAGKKAFVFNGTQSLQSSAGVPVSLWGNNSYTVDFWAYCKVLKDENPLISWTDGDGDHTGATFGYGDNKAYGAAQHFGVSDFPYAATPGPEKWHHIVITFDGSFEKVFVDGLLNNQENKMLFLKPTGKFVIGAKMDSSAYFSGALSALKVYDYPVADAAIAKTAALNVPADVAIYLDAAKLNYGPVQLWPNDGDTGGGFAAKAGVPPMVKDVDDKIAVAFSGGQQLQFNKAAAGVLGNTMAYSIAYSIYNSSPQQDNALNGWFTNTAKNDKLLSAKMWHYVVKCFDGKLLKHYVDGYCIATTPVAKAESIAEFLSIGNLNKDKTDAQVAISSLVLYRHSLSPPEIEELTGDWKKNRHPLLAIRPSFKISPHAITPGIVQMEAATAPEIKTSLQYNFIEKDGKAKPSGWANSPVYTAYGLGPNQQYHYLVKVKDDFGNVSSVSAAFLANTSTRNFLTRTDNFTNPRNFITQGTSGTLWQGLMGLSAEAQSKIKVDSGSLLLQSKGTNWDGNKPYGPFLYQQVQGDFVVEVEVIDLSGLQQKKVTGNNDIGIMVRKKPFTDTVVTDEQLIQNSIFPAWNCGNLFTNFKNGQRMQVNTQAGWNYDRFLQIQKAGELFYIRKSKDGISWTDMPNSPVTRPDLKSAQLQVGLYQSSYGPQQSYARFAGYKLYILK</sequence>
<feature type="active site" description="Proton donor" evidence="6">
    <location>
        <position position="205"/>
    </location>
</feature>
<dbReference type="GO" id="GO:0045493">
    <property type="term" value="P:xylan catabolic process"/>
    <property type="evidence" value="ECO:0007669"/>
    <property type="project" value="UniProtKB-KW"/>
</dbReference>